<dbReference type="Proteomes" id="UP001268610">
    <property type="component" value="Unassembled WGS sequence"/>
</dbReference>
<organism evidence="1 2">
    <name type="scientific">Rhizobium hidalgonense</name>
    <dbReference type="NCBI Taxonomy" id="1538159"/>
    <lineage>
        <taxon>Bacteria</taxon>
        <taxon>Pseudomonadati</taxon>
        <taxon>Pseudomonadota</taxon>
        <taxon>Alphaproteobacteria</taxon>
        <taxon>Hyphomicrobiales</taxon>
        <taxon>Rhizobiaceae</taxon>
        <taxon>Rhizobium/Agrobacterium group</taxon>
        <taxon>Rhizobium</taxon>
    </lineage>
</organism>
<feature type="non-terminal residue" evidence="1">
    <location>
        <position position="1"/>
    </location>
</feature>
<sequence length="104" mass="12465">VAEEFKKQSIDAQVIEKNPQHIWLQIGHQQEIDFYYSVQVQQHQPPAFMTTAQEESIPSIYYRAEVHLQEGGQDYDIMDWQVDDIIQDIIDQYERHLHFLHVVR</sequence>
<reference evidence="1" key="1">
    <citation type="submission" date="2023-04" db="EMBL/GenBank/DDBJ databases">
        <title>Genomic characterization of faba bean (Vicia faba) microsymbionts in Mexican soils.</title>
        <authorList>
            <person name="Rivera Orduna F.N."/>
            <person name="Guevara-Luna J."/>
            <person name="Yan J."/>
            <person name="Arroyo-Herrera I."/>
            <person name="Li Y."/>
            <person name="Vasquez-Murrieta M.S."/>
            <person name="Wang E.T."/>
        </authorList>
    </citation>
    <scope>NUCLEOTIDE SEQUENCE</scope>
    <source>
        <strain evidence="1">CH26</strain>
    </source>
</reference>
<evidence type="ECO:0000313" key="2">
    <source>
        <dbReference type="Proteomes" id="UP001268610"/>
    </source>
</evidence>
<comment type="caution">
    <text evidence="1">The sequence shown here is derived from an EMBL/GenBank/DDBJ whole genome shotgun (WGS) entry which is preliminary data.</text>
</comment>
<name>A0AAJ2H717_9HYPH</name>
<proteinExistence type="predicted"/>
<evidence type="ECO:0008006" key="3">
    <source>
        <dbReference type="Google" id="ProtNLM"/>
    </source>
</evidence>
<dbReference type="AlphaFoldDB" id="A0AAJ2H717"/>
<evidence type="ECO:0000313" key="1">
    <source>
        <dbReference type="EMBL" id="MDR9778723.1"/>
    </source>
</evidence>
<accession>A0AAJ2H717</accession>
<dbReference type="EMBL" id="JAVLSF010001134">
    <property type="protein sequence ID" value="MDR9778723.1"/>
    <property type="molecule type" value="Genomic_DNA"/>
</dbReference>
<protein>
    <recommendedName>
        <fullName evidence="3">Choline transporter</fullName>
    </recommendedName>
</protein>
<gene>
    <name evidence="1" type="ORF">RJJ65_39960</name>
</gene>